<organism evidence="1 2">
    <name type="scientific">Spodoptera litura granulovirus</name>
    <dbReference type="NCBI Taxonomy" id="359919"/>
    <lineage>
        <taxon>Viruses</taxon>
        <taxon>Viruses incertae sedis</taxon>
        <taxon>Naldaviricetes</taxon>
        <taxon>Lefavirales</taxon>
        <taxon>Baculoviridae</taxon>
        <taxon>Betabaculovirus</taxon>
        <taxon>Betabaculovirus spliturae</taxon>
    </lineage>
</organism>
<keyword evidence="2" id="KW-1185">Reference proteome</keyword>
<protein>
    <recommendedName>
        <fullName evidence="3">P10</fullName>
    </recommendedName>
</protein>
<evidence type="ECO:0000313" key="2">
    <source>
        <dbReference type="Proteomes" id="UP000202782"/>
    </source>
</evidence>
<gene>
    <name evidence="1" type="primary">orf57</name>
    <name evidence="1" type="ORF">SlGVgp057</name>
</gene>
<dbReference type="EMBL" id="DQ288858">
    <property type="protein sequence ID" value="ABQ52000.1"/>
    <property type="molecule type" value="Genomic_DNA"/>
</dbReference>
<name>A5IZQ9_9BBAC</name>
<dbReference type="GeneID" id="5184211"/>
<dbReference type="RefSeq" id="YP_001257008.1">
    <property type="nucleotide sequence ID" value="NC_009503.1"/>
</dbReference>
<accession>A5IZQ9</accession>
<evidence type="ECO:0000313" key="1">
    <source>
        <dbReference type="EMBL" id="ABQ52000.1"/>
    </source>
</evidence>
<evidence type="ECO:0008006" key="3">
    <source>
        <dbReference type="Google" id="ProtNLM"/>
    </source>
</evidence>
<dbReference type="Proteomes" id="UP000202782">
    <property type="component" value="Segment"/>
</dbReference>
<reference evidence="1 2" key="1">
    <citation type="journal article" date="2008" name="J. Microbiol.">
        <title>Molecular and phylogenetic characterization of Spodoptera litura granulovirus.</title>
        <authorList>
            <person name="Wang Y."/>
            <person name="Choi J.Y."/>
            <person name="Roh J.Y."/>
            <person name="Woo S.D."/>
            <person name="Jin B.R."/>
            <person name="Je Y.H."/>
        </authorList>
    </citation>
    <scope>NUCLEOTIDE SEQUENCE [LARGE SCALE GENOMIC DNA]</scope>
    <source>
        <strain evidence="1">SlGV-K1</strain>
    </source>
</reference>
<sequence length="87" mass="9870">MSLKDLYNEIIKTQQDIAVTYSRLVAVETELKRSINKNNPSGDNIDHKFNAINDKLNTILQQFYQPDAGQKLDSGVDEVDTTRLSLD</sequence>
<dbReference type="OrthoDB" id="27887at10239"/>
<dbReference type="KEGG" id="vg:5184211"/>
<proteinExistence type="predicted"/>